<feature type="compositionally biased region" description="Polar residues" evidence="1">
    <location>
        <begin position="113"/>
        <end position="122"/>
    </location>
</feature>
<reference evidence="4" key="1">
    <citation type="submission" date="2011-03" db="EMBL/GenBank/DDBJ databases">
        <authorList>
            <person name="Voget S."/>
            <person name="Streit W.R."/>
            <person name="Jaeger K.E."/>
            <person name="Daniel R."/>
        </authorList>
    </citation>
    <scope>NUCLEOTIDE SEQUENCE [LARGE SCALE GENOMIC DNA]</scope>
    <source>
        <strain evidence="4">PG1</strain>
    </source>
</reference>
<reference evidence="3 4" key="2">
    <citation type="journal article" date="2016" name="Appl. Microbiol. Biotechnol.">
        <title>Mutations improving production and secretion of extracellular lipase by Burkholderia glumae PG1.</title>
        <authorList>
            <person name="Knapp A."/>
            <person name="Voget S."/>
            <person name="Gao R."/>
            <person name="Zaburannyi N."/>
            <person name="Krysciak D."/>
            <person name="Breuer M."/>
            <person name="Hauer B."/>
            <person name="Streit W.R."/>
            <person name="Muller R."/>
            <person name="Daniel R."/>
            <person name="Jaeger K.E."/>
        </authorList>
    </citation>
    <scope>NUCLEOTIDE SEQUENCE [LARGE SCALE GENOMIC DNA]</scope>
    <source>
        <strain evidence="3 4">PG1</strain>
    </source>
</reference>
<proteinExistence type="predicted"/>
<feature type="region of interest" description="Disordered" evidence="1">
    <location>
        <begin position="98"/>
        <end position="122"/>
    </location>
</feature>
<feature type="signal peptide" evidence="2">
    <location>
        <begin position="1"/>
        <end position="27"/>
    </location>
</feature>
<dbReference type="Proteomes" id="UP000031838">
    <property type="component" value="Chromosome 2"/>
</dbReference>
<dbReference type="KEGG" id="bgp:BGL_2c13420"/>
<organism evidence="3 4">
    <name type="scientific">Burkholderia plantarii</name>
    <dbReference type="NCBI Taxonomy" id="41899"/>
    <lineage>
        <taxon>Bacteria</taxon>
        <taxon>Pseudomonadati</taxon>
        <taxon>Pseudomonadota</taxon>
        <taxon>Betaproteobacteria</taxon>
        <taxon>Burkholderiales</taxon>
        <taxon>Burkholderiaceae</taxon>
        <taxon>Burkholderia</taxon>
    </lineage>
</organism>
<dbReference type="RefSeq" id="WP_052498446.1">
    <property type="nucleotide sequence ID" value="NZ_CP002581.1"/>
</dbReference>
<sequence>MPNPYRHLCLILAATLAAALGAPAARAQESVLPAAMFDGLAAQAPLAGVRDLPLDETTLASQRGRAAGMTMMVSATPMMLAGARNTVTLWDEIAPPALPAPLPMPADAPRPMQGNSLSMTRR</sequence>
<keyword evidence="4" id="KW-1185">Reference proteome</keyword>
<dbReference type="AlphaFoldDB" id="A0A0B6S4V4"/>
<evidence type="ECO:0000313" key="3">
    <source>
        <dbReference type="EMBL" id="AJK49409.1"/>
    </source>
</evidence>
<accession>A0A0B6S4V4</accession>
<evidence type="ECO:0000256" key="2">
    <source>
        <dbReference type="SAM" id="SignalP"/>
    </source>
</evidence>
<dbReference type="OrthoDB" id="9980870at2"/>
<evidence type="ECO:0000313" key="4">
    <source>
        <dbReference type="Proteomes" id="UP000031838"/>
    </source>
</evidence>
<protein>
    <submittedName>
        <fullName evidence="3">Uncharacterized protein</fullName>
    </submittedName>
</protein>
<gene>
    <name evidence="3" type="ORF">BGL_2c13420</name>
</gene>
<name>A0A0B6S4V4_BURPL</name>
<dbReference type="HOGENOM" id="CLU_165312_0_0_4"/>
<feature type="chain" id="PRO_5002124763" evidence="2">
    <location>
        <begin position="28"/>
        <end position="122"/>
    </location>
</feature>
<keyword evidence="2" id="KW-0732">Signal</keyword>
<dbReference type="EMBL" id="CP002581">
    <property type="protein sequence ID" value="AJK49409.1"/>
    <property type="molecule type" value="Genomic_DNA"/>
</dbReference>
<feature type="compositionally biased region" description="Pro residues" evidence="1">
    <location>
        <begin position="98"/>
        <end position="108"/>
    </location>
</feature>
<evidence type="ECO:0000256" key="1">
    <source>
        <dbReference type="SAM" id="MobiDB-lite"/>
    </source>
</evidence>